<dbReference type="Proteomes" id="UP000756921">
    <property type="component" value="Unassembled WGS sequence"/>
</dbReference>
<comment type="caution">
    <text evidence="9">The sequence shown here is derived from an EMBL/GenBank/DDBJ whole genome shotgun (WGS) entry which is preliminary data.</text>
</comment>
<dbReference type="Pfam" id="PF07690">
    <property type="entry name" value="MFS_1"/>
    <property type="match status" value="1"/>
</dbReference>
<accession>A0A9P6KSW0</accession>
<dbReference type="SUPFAM" id="SSF103473">
    <property type="entry name" value="MFS general substrate transporter"/>
    <property type="match status" value="1"/>
</dbReference>
<feature type="transmembrane region" description="Helical" evidence="7">
    <location>
        <begin position="460"/>
        <end position="482"/>
    </location>
</feature>
<feature type="transmembrane region" description="Helical" evidence="7">
    <location>
        <begin position="427"/>
        <end position="448"/>
    </location>
</feature>
<evidence type="ECO:0000256" key="7">
    <source>
        <dbReference type="SAM" id="Phobius"/>
    </source>
</evidence>
<dbReference type="InterPro" id="IPR020846">
    <property type="entry name" value="MFS_dom"/>
</dbReference>
<gene>
    <name evidence="9" type="ORF">PMIN01_05055</name>
</gene>
<evidence type="ECO:0000256" key="4">
    <source>
        <dbReference type="ARBA" id="ARBA00022989"/>
    </source>
</evidence>
<dbReference type="PANTHER" id="PTHR23504">
    <property type="entry name" value="MAJOR FACILITATOR SUPERFAMILY DOMAIN-CONTAINING PROTEIN 10"/>
    <property type="match status" value="1"/>
</dbReference>
<evidence type="ECO:0000256" key="2">
    <source>
        <dbReference type="ARBA" id="ARBA00022448"/>
    </source>
</evidence>
<proteinExistence type="predicted"/>
<evidence type="ECO:0000256" key="5">
    <source>
        <dbReference type="ARBA" id="ARBA00023136"/>
    </source>
</evidence>
<keyword evidence="4 7" id="KW-1133">Transmembrane helix</keyword>
<comment type="subcellular location">
    <subcellularLocation>
        <location evidence="1">Membrane</location>
        <topology evidence="1">Multi-pass membrane protein</topology>
    </subcellularLocation>
</comment>
<feature type="domain" description="Major facilitator superfamily (MFS) profile" evidence="8">
    <location>
        <begin position="14"/>
        <end position="549"/>
    </location>
</feature>
<feature type="transmembrane region" description="Helical" evidence="7">
    <location>
        <begin position="399"/>
        <end position="421"/>
    </location>
</feature>
<feature type="transmembrane region" description="Helical" evidence="7">
    <location>
        <begin position="84"/>
        <end position="102"/>
    </location>
</feature>
<dbReference type="EMBL" id="WJXW01000004">
    <property type="protein sequence ID" value="KAF9737276.1"/>
    <property type="molecule type" value="Genomic_DNA"/>
</dbReference>
<feature type="compositionally biased region" description="Low complexity" evidence="6">
    <location>
        <begin position="256"/>
        <end position="275"/>
    </location>
</feature>
<keyword evidence="5 7" id="KW-0472">Membrane</keyword>
<feature type="transmembrane region" description="Helical" evidence="7">
    <location>
        <begin position="12"/>
        <end position="38"/>
    </location>
</feature>
<feature type="transmembrane region" description="Helical" evidence="7">
    <location>
        <begin position="524"/>
        <end position="544"/>
    </location>
</feature>
<dbReference type="PANTHER" id="PTHR23504:SF2">
    <property type="entry name" value="TRANSPORTER, PUTATIVE (AFU_ORTHOLOGUE AFUA_8G04150)-RELATED"/>
    <property type="match status" value="1"/>
</dbReference>
<dbReference type="Gene3D" id="1.20.1250.20">
    <property type="entry name" value="MFS general substrate transporter like domains"/>
    <property type="match status" value="1"/>
</dbReference>
<evidence type="ECO:0000313" key="9">
    <source>
        <dbReference type="EMBL" id="KAF9737276.1"/>
    </source>
</evidence>
<dbReference type="GO" id="GO:0016020">
    <property type="term" value="C:membrane"/>
    <property type="evidence" value="ECO:0007669"/>
    <property type="project" value="UniProtKB-SubCell"/>
</dbReference>
<evidence type="ECO:0000256" key="1">
    <source>
        <dbReference type="ARBA" id="ARBA00004141"/>
    </source>
</evidence>
<evidence type="ECO:0000256" key="6">
    <source>
        <dbReference type="SAM" id="MobiDB-lite"/>
    </source>
</evidence>
<keyword evidence="2" id="KW-0813">Transport</keyword>
<dbReference type="AlphaFoldDB" id="A0A9P6KSW0"/>
<name>A0A9P6KSW0_9PLEO</name>
<dbReference type="PROSITE" id="PS50850">
    <property type="entry name" value="MFS"/>
    <property type="match status" value="1"/>
</dbReference>
<feature type="transmembrane region" description="Helical" evidence="7">
    <location>
        <begin position="186"/>
        <end position="208"/>
    </location>
</feature>
<feature type="transmembrane region" description="Helical" evidence="7">
    <location>
        <begin position="148"/>
        <end position="165"/>
    </location>
</feature>
<evidence type="ECO:0000313" key="10">
    <source>
        <dbReference type="Proteomes" id="UP000756921"/>
    </source>
</evidence>
<dbReference type="InterPro" id="IPR011701">
    <property type="entry name" value="MFS"/>
</dbReference>
<reference evidence="9" key="1">
    <citation type="journal article" date="2020" name="Mol. Plant Microbe Interact.">
        <title>Genome Sequence of the Biocontrol Agent Coniothyrium minitans strain Conio (IMI 134523).</title>
        <authorList>
            <person name="Patel D."/>
            <person name="Shittu T.A."/>
            <person name="Baroncelli R."/>
            <person name="Muthumeenakshi S."/>
            <person name="Osborne T.H."/>
            <person name="Janganan T.K."/>
            <person name="Sreenivasaprasad S."/>
        </authorList>
    </citation>
    <scope>NUCLEOTIDE SEQUENCE</scope>
    <source>
        <strain evidence="9">Conio</strain>
    </source>
</reference>
<dbReference type="GO" id="GO:0022857">
    <property type="term" value="F:transmembrane transporter activity"/>
    <property type="evidence" value="ECO:0007669"/>
    <property type="project" value="InterPro"/>
</dbReference>
<feature type="transmembrane region" description="Helical" evidence="7">
    <location>
        <begin position="50"/>
        <end position="72"/>
    </location>
</feature>
<feature type="region of interest" description="Disordered" evidence="6">
    <location>
        <begin position="247"/>
        <end position="275"/>
    </location>
</feature>
<dbReference type="OrthoDB" id="10262656at2759"/>
<sequence length="586" mass="63660">MPVNPKDEPFPWRQLVIVGICRFSEPLAFNSILAYSYVMVKDLGIHEKDASFYSGLLVSAYAVAEAITALGWGAISDVYGRKPVALIGLAGVALSSLAFGFAKTYWVALLARFVGGALNGNVAIMQTMVQEMVKNPAHEPKAYATQPFVWTLGGIIGSAMGGFLAQPAKYYPGTFSEHGIFGRYPYLLPNLVAAIGIVLAIIQGLLFLEETLPMEEEPEEETTQAALLEPTINERAPLLSNAHSTLPRDAVRPRNRSSISRASVTRSSRSRAFSNSSFRNRSMSIVDGLRQIRKKPSFLENGMPSAIDQRFDIRRDSFGTMHSIRIAHHEVLPASITRPDPTGPKKTFNRTVVMLTLALTIIAFHQMAYITNLPVYLLDEPRQNGIDFVGGLGVDLHEVGTFLAVNGLIALLTQGIIFPYFVEKVGVWKTFVSMIILYPTTYLIGPFISALPPKLISPGVYLSLFLQGLFGILVFPCALILLKNATPSPLVLGRVNGAAMSACCLARTVSSPLVGVVYSAGGSAAAWFFLAGCAVVGALQLFWVPNEHVDKVKVENIVKDAVQEAVHPHHVHISDTDSVAVADYDD</sequence>
<evidence type="ECO:0000259" key="8">
    <source>
        <dbReference type="PROSITE" id="PS50850"/>
    </source>
</evidence>
<dbReference type="InterPro" id="IPR036259">
    <property type="entry name" value="MFS_trans_sf"/>
</dbReference>
<organism evidence="9 10">
    <name type="scientific">Paraphaeosphaeria minitans</name>
    <dbReference type="NCBI Taxonomy" id="565426"/>
    <lineage>
        <taxon>Eukaryota</taxon>
        <taxon>Fungi</taxon>
        <taxon>Dikarya</taxon>
        <taxon>Ascomycota</taxon>
        <taxon>Pezizomycotina</taxon>
        <taxon>Dothideomycetes</taxon>
        <taxon>Pleosporomycetidae</taxon>
        <taxon>Pleosporales</taxon>
        <taxon>Massarineae</taxon>
        <taxon>Didymosphaeriaceae</taxon>
        <taxon>Paraphaeosphaeria</taxon>
    </lineage>
</organism>
<keyword evidence="3 7" id="KW-0812">Transmembrane</keyword>
<protein>
    <submittedName>
        <fullName evidence="9">Major facilitator superfamily transporter</fullName>
    </submittedName>
</protein>
<keyword evidence="10" id="KW-1185">Reference proteome</keyword>
<evidence type="ECO:0000256" key="3">
    <source>
        <dbReference type="ARBA" id="ARBA00022692"/>
    </source>
</evidence>
<feature type="transmembrane region" description="Helical" evidence="7">
    <location>
        <begin position="352"/>
        <end position="378"/>
    </location>
</feature>